<reference evidence="6 7" key="1">
    <citation type="submission" date="2019-08" db="EMBL/GenBank/DDBJ databases">
        <title>In-depth cultivation of the pig gut microbiome towards novel bacterial diversity and tailored functional studies.</title>
        <authorList>
            <person name="Wylensek D."/>
            <person name="Hitch T.C.A."/>
            <person name="Clavel T."/>
        </authorList>
    </citation>
    <scope>NUCLEOTIDE SEQUENCE [LARGE SCALE GENOMIC DNA]</scope>
    <source>
        <strain evidence="6 7">WCA-380-WT-2B</strain>
    </source>
</reference>
<protein>
    <recommendedName>
        <fullName evidence="4">Cys-tRNA(Pro)/Cys-tRNA(Cys) deacylase</fullName>
        <ecNumber evidence="4">4.2.-.-</ecNumber>
    </recommendedName>
</protein>
<dbReference type="SUPFAM" id="SSF55826">
    <property type="entry name" value="YbaK/ProRS associated domain"/>
    <property type="match status" value="1"/>
</dbReference>
<evidence type="ECO:0000313" key="7">
    <source>
        <dbReference type="Proteomes" id="UP000441925"/>
    </source>
</evidence>
<accession>A0A6N7VU28</accession>
<evidence type="ECO:0000256" key="3">
    <source>
        <dbReference type="ARBA" id="ARBA00023239"/>
    </source>
</evidence>
<dbReference type="InterPro" id="IPR036754">
    <property type="entry name" value="YbaK/aa-tRNA-synt-asso_dom_sf"/>
</dbReference>
<dbReference type="GO" id="GO:0002161">
    <property type="term" value="F:aminoacyl-tRNA deacylase activity"/>
    <property type="evidence" value="ECO:0007669"/>
    <property type="project" value="InterPro"/>
</dbReference>
<dbReference type="InterPro" id="IPR007214">
    <property type="entry name" value="YbaK/aa-tRNA-synth-assoc-dom"/>
</dbReference>
<evidence type="ECO:0000256" key="4">
    <source>
        <dbReference type="PIRNR" id="PIRNR006181"/>
    </source>
</evidence>
<dbReference type="EC" id="4.2.-.-" evidence="4"/>
<gene>
    <name evidence="6" type="ORF">FYJ26_02650</name>
</gene>
<dbReference type="GO" id="GO:0016829">
    <property type="term" value="F:lyase activity"/>
    <property type="evidence" value="ECO:0007669"/>
    <property type="project" value="UniProtKB-KW"/>
</dbReference>
<evidence type="ECO:0000313" key="6">
    <source>
        <dbReference type="EMBL" id="MSS77327.1"/>
    </source>
</evidence>
<sequence length="158" mass="17556">MANTKTNAMRILENNNIEYEEIEYDLDGEFISAVDAGEKAHEDLDIMFKTIACLSKDGYVIIYLVRSYDSIDMKKAAKIAGVKSISILPTKKLKSTVGYQRGETSPLAMKKNFPVFIDDSAKELDKMIVSGGKVGVSIVLNPKDLAKVTKAKFENIRQ</sequence>
<evidence type="ECO:0000256" key="2">
    <source>
        <dbReference type="ARBA" id="ARBA00022917"/>
    </source>
</evidence>
<evidence type="ECO:0000256" key="1">
    <source>
        <dbReference type="ARBA" id="ARBA00009798"/>
    </source>
</evidence>
<dbReference type="EMBL" id="VULQ01000002">
    <property type="protein sequence ID" value="MSS77327.1"/>
    <property type="molecule type" value="Genomic_DNA"/>
</dbReference>
<comment type="caution">
    <text evidence="6">The sequence shown here is derived from an EMBL/GenBank/DDBJ whole genome shotgun (WGS) entry which is preliminary data.</text>
</comment>
<dbReference type="PANTHER" id="PTHR30411:SF0">
    <property type="entry name" value="CYS-TRNA(PRO)_CYS-TRNA(CYS) DEACYLASE YBAK"/>
    <property type="match status" value="1"/>
</dbReference>
<dbReference type="Proteomes" id="UP000441925">
    <property type="component" value="Unassembled WGS sequence"/>
</dbReference>
<comment type="similarity">
    <text evidence="1 4">Belongs to the prolyl-tRNA editing family. YbaK/EbsC subfamily.</text>
</comment>
<dbReference type="InterPro" id="IPR004369">
    <property type="entry name" value="Prolyl-tRNA_editing_YbaK/EbsC"/>
</dbReference>
<dbReference type="RefSeq" id="WP_154539350.1">
    <property type="nucleotide sequence ID" value="NZ_VULQ01000002.1"/>
</dbReference>
<dbReference type="AlphaFoldDB" id="A0A6N7VU28"/>
<dbReference type="Gene3D" id="3.90.960.10">
    <property type="entry name" value="YbaK/aminoacyl-tRNA synthetase-associated domain"/>
    <property type="match status" value="1"/>
</dbReference>
<keyword evidence="2 4" id="KW-0648">Protein biosynthesis</keyword>
<evidence type="ECO:0000259" key="5">
    <source>
        <dbReference type="Pfam" id="PF04073"/>
    </source>
</evidence>
<feature type="domain" description="YbaK/aminoacyl-tRNA synthetase-associated" evidence="5">
    <location>
        <begin position="33"/>
        <end position="147"/>
    </location>
</feature>
<keyword evidence="7" id="KW-1185">Reference proteome</keyword>
<keyword evidence="3 4" id="KW-0456">Lyase</keyword>
<dbReference type="Pfam" id="PF04073">
    <property type="entry name" value="tRNA_edit"/>
    <property type="match status" value="1"/>
</dbReference>
<organism evidence="6 7">
    <name type="scientific">Anaerococcus porci</name>
    <dbReference type="NCBI Taxonomy" id="2652269"/>
    <lineage>
        <taxon>Bacteria</taxon>
        <taxon>Bacillati</taxon>
        <taxon>Bacillota</taxon>
        <taxon>Tissierellia</taxon>
        <taxon>Tissierellales</taxon>
        <taxon>Peptoniphilaceae</taxon>
        <taxon>Anaerococcus</taxon>
    </lineage>
</organism>
<dbReference type="GO" id="GO:0006412">
    <property type="term" value="P:translation"/>
    <property type="evidence" value="ECO:0007669"/>
    <property type="project" value="UniProtKB-KW"/>
</dbReference>
<proteinExistence type="inferred from homology"/>
<dbReference type="CDD" id="cd00002">
    <property type="entry name" value="YbaK_deacylase"/>
    <property type="match status" value="1"/>
</dbReference>
<dbReference type="PIRSF" id="PIRSF006181">
    <property type="entry name" value="EbsC_YbaK"/>
    <property type="match status" value="1"/>
</dbReference>
<name>A0A6N7VU28_9FIRM</name>
<dbReference type="PANTHER" id="PTHR30411">
    <property type="entry name" value="CYTOPLASMIC PROTEIN"/>
    <property type="match status" value="1"/>
</dbReference>